<dbReference type="AlphaFoldDB" id="A0A1J1J721"/>
<proteinExistence type="predicted"/>
<reference evidence="1 2" key="1">
    <citation type="submission" date="2015-04" db="EMBL/GenBank/DDBJ databases">
        <authorList>
            <person name="Syromyatnikov M.Y."/>
            <person name="Popov V.N."/>
        </authorList>
    </citation>
    <scope>NUCLEOTIDE SEQUENCE [LARGE SCALE GENOMIC DNA]</scope>
</reference>
<dbReference type="Proteomes" id="UP000183832">
    <property type="component" value="Unassembled WGS sequence"/>
</dbReference>
<keyword evidence="2" id="KW-1185">Reference proteome</keyword>
<evidence type="ECO:0000313" key="1">
    <source>
        <dbReference type="EMBL" id="CRL08195.1"/>
    </source>
</evidence>
<organism evidence="1 2">
    <name type="scientific">Clunio marinus</name>
    <dbReference type="NCBI Taxonomy" id="568069"/>
    <lineage>
        <taxon>Eukaryota</taxon>
        <taxon>Metazoa</taxon>
        <taxon>Ecdysozoa</taxon>
        <taxon>Arthropoda</taxon>
        <taxon>Hexapoda</taxon>
        <taxon>Insecta</taxon>
        <taxon>Pterygota</taxon>
        <taxon>Neoptera</taxon>
        <taxon>Endopterygota</taxon>
        <taxon>Diptera</taxon>
        <taxon>Nematocera</taxon>
        <taxon>Chironomoidea</taxon>
        <taxon>Chironomidae</taxon>
        <taxon>Clunio</taxon>
    </lineage>
</organism>
<evidence type="ECO:0000313" key="2">
    <source>
        <dbReference type="Proteomes" id="UP000183832"/>
    </source>
</evidence>
<sequence>MKNRKTECSDRVETSDVRDAIGIPYLIDIHIEIEFENVFIYFVSKFEVRTDKAAEGSNMPFFNNHLSTSDIRGFTEALMEKHQTMMQ</sequence>
<protein>
    <submittedName>
        <fullName evidence="1">CLUMA_CG021157, isoform A</fullName>
    </submittedName>
</protein>
<accession>A0A1J1J721</accession>
<dbReference type="EMBL" id="CVRI01000074">
    <property type="protein sequence ID" value="CRL08195.1"/>
    <property type="molecule type" value="Genomic_DNA"/>
</dbReference>
<gene>
    <name evidence="1" type="ORF">CLUMA_CG021157</name>
</gene>
<name>A0A1J1J721_9DIPT</name>